<dbReference type="AlphaFoldDB" id="A0A381XWM0"/>
<accession>A0A381XWM0</accession>
<evidence type="ECO:0000256" key="2">
    <source>
        <dbReference type="ARBA" id="ARBA00023002"/>
    </source>
</evidence>
<name>A0A381XWM0_9ZZZZ</name>
<dbReference type="PANTHER" id="PTHR24321:SF8">
    <property type="entry name" value="ESTRADIOL 17-BETA-DEHYDROGENASE 8-RELATED"/>
    <property type="match status" value="1"/>
</dbReference>
<dbReference type="PRINTS" id="PR00081">
    <property type="entry name" value="GDHRDH"/>
</dbReference>
<reference evidence="3" key="1">
    <citation type="submission" date="2018-05" db="EMBL/GenBank/DDBJ databases">
        <authorList>
            <person name="Lanie J.A."/>
            <person name="Ng W.-L."/>
            <person name="Kazmierczak K.M."/>
            <person name="Andrzejewski T.M."/>
            <person name="Davidsen T.M."/>
            <person name="Wayne K.J."/>
            <person name="Tettelin H."/>
            <person name="Glass J.I."/>
            <person name="Rusch D."/>
            <person name="Podicherti R."/>
            <person name="Tsui H.-C.T."/>
            <person name="Winkler M.E."/>
        </authorList>
    </citation>
    <scope>NUCLEOTIDE SEQUENCE</scope>
</reference>
<dbReference type="Pfam" id="PF13561">
    <property type="entry name" value="adh_short_C2"/>
    <property type="match status" value="1"/>
</dbReference>
<dbReference type="PROSITE" id="PS00061">
    <property type="entry name" value="ADH_SHORT"/>
    <property type="match status" value="1"/>
</dbReference>
<evidence type="ECO:0008006" key="4">
    <source>
        <dbReference type="Google" id="ProtNLM"/>
    </source>
</evidence>
<evidence type="ECO:0000313" key="3">
    <source>
        <dbReference type="EMBL" id="SVA69128.1"/>
    </source>
</evidence>
<dbReference type="FunFam" id="3.40.50.720:FF:000084">
    <property type="entry name" value="Short-chain dehydrogenase reductase"/>
    <property type="match status" value="1"/>
</dbReference>
<dbReference type="Gene3D" id="3.40.50.720">
    <property type="entry name" value="NAD(P)-binding Rossmann-like Domain"/>
    <property type="match status" value="1"/>
</dbReference>
<keyword evidence="2" id="KW-0560">Oxidoreductase</keyword>
<dbReference type="InterPro" id="IPR020904">
    <property type="entry name" value="Sc_DH/Rdtase_CS"/>
</dbReference>
<dbReference type="CDD" id="cd05233">
    <property type="entry name" value="SDR_c"/>
    <property type="match status" value="1"/>
</dbReference>
<organism evidence="3">
    <name type="scientific">marine metagenome</name>
    <dbReference type="NCBI Taxonomy" id="408172"/>
    <lineage>
        <taxon>unclassified sequences</taxon>
        <taxon>metagenomes</taxon>
        <taxon>ecological metagenomes</taxon>
    </lineage>
</organism>
<dbReference type="GO" id="GO:0016491">
    <property type="term" value="F:oxidoreductase activity"/>
    <property type="evidence" value="ECO:0007669"/>
    <property type="project" value="UniProtKB-KW"/>
</dbReference>
<dbReference type="InterPro" id="IPR002347">
    <property type="entry name" value="SDR_fam"/>
</dbReference>
<proteinExistence type="inferred from homology"/>
<gene>
    <name evidence="3" type="ORF">METZ01_LOCUS121982</name>
</gene>
<evidence type="ECO:0000256" key="1">
    <source>
        <dbReference type="ARBA" id="ARBA00006484"/>
    </source>
</evidence>
<dbReference type="SUPFAM" id="SSF51735">
    <property type="entry name" value="NAD(P)-binding Rossmann-fold domains"/>
    <property type="match status" value="1"/>
</dbReference>
<comment type="similarity">
    <text evidence="1">Belongs to the short-chain dehydrogenases/reductases (SDR) family.</text>
</comment>
<dbReference type="EMBL" id="UINC01016636">
    <property type="protein sequence ID" value="SVA69128.1"/>
    <property type="molecule type" value="Genomic_DNA"/>
</dbReference>
<dbReference type="PANTHER" id="PTHR24321">
    <property type="entry name" value="DEHYDROGENASES, SHORT CHAIN"/>
    <property type="match status" value="1"/>
</dbReference>
<sequence>VLTCARSGDGTDLPGGVHWMTADVSRSADIDALAVQALDMLGQIDILVNNAGTQIEKTALESTNEDWENLMGTNARGVFLMCRQLIPLMAESGGGSVINIGSISGEHADPGMALYNASKAFVHGLTRSIAVDHGHQGIRCNAICPGWIMTEMADAAFAQAKDPAAARADALARHAAARFGQPVDVAQAAVWLASDTSTFMTGQTLTIDGGLVASSPLRPGLF</sequence>
<dbReference type="InterPro" id="IPR036291">
    <property type="entry name" value="NAD(P)-bd_dom_sf"/>
</dbReference>
<protein>
    <recommendedName>
        <fullName evidence="4">Short-chain dehydrogenase</fullName>
    </recommendedName>
</protein>
<dbReference type="PRINTS" id="PR00080">
    <property type="entry name" value="SDRFAMILY"/>
</dbReference>
<feature type="non-terminal residue" evidence="3">
    <location>
        <position position="1"/>
    </location>
</feature>